<feature type="compositionally biased region" description="Polar residues" evidence="1">
    <location>
        <begin position="147"/>
        <end position="156"/>
    </location>
</feature>
<protein>
    <recommendedName>
        <fullName evidence="5">C-type lectin domain-containing protein</fullName>
    </recommendedName>
</protein>
<organism evidence="3 4">
    <name type="scientific">Ostreobium quekettii</name>
    <dbReference type="NCBI Taxonomy" id="121088"/>
    <lineage>
        <taxon>Eukaryota</taxon>
        <taxon>Viridiplantae</taxon>
        <taxon>Chlorophyta</taxon>
        <taxon>core chlorophytes</taxon>
        <taxon>Ulvophyceae</taxon>
        <taxon>TCBD clade</taxon>
        <taxon>Bryopsidales</taxon>
        <taxon>Ostreobineae</taxon>
        <taxon>Ostreobiaceae</taxon>
        <taxon>Ostreobium</taxon>
    </lineage>
</organism>
<sequence length="499" mass="50775">MGFRGAVIAALWLWLWAGAPAVIAQRDGALRTGTFTVVATTPSVSSPTPVAEEPAMAPAGSMPAANSSMNSTVGINATGALNVTGGTGSVDEDLDAEIIDNALGTPQEMGEADAAQEDERTPPVDVPPPAEASGPSTATGTIDPADQATSGDSNLIPTDDGLLTVVRPSPSPAPPVALGPSPSRSPPFGGTTLPNSSSASPPATAPPLRLTGPPPGAAPSPAPASKSPSSPVAQSPHAAPSPQLAKPPQLSLPSRGAAPPQGALSPNAAPSPRQELSIRQAVVPEQFAESPGAAPTLGEFAEEPAEGPVALPPEAILVAAAPVSQMQVEDMEVTLEVQMAISSGDPSEAAEVFVETETVTGVADGLRAPPEFTVEAFPEDAPLQEKDPDVVAAKGVAIAVVQAIDSDPQIVERMADAIIESALPKPPRRFCTTGDPNRPDWWYAHVGGTRSDWTRNSDAKCLGSVTFNPVGWGEEPCVSGSTRSECERSLNIGERDDAL</sequence>
<evidence type="ECO:0000256" key="2">
    <source>
        <dbReference type="SAM" id="SignalP"/>
    </source>
</evidence>
<feature type="compositionally biased region" description="Low complexity" evidence="1">
    <location>
        <begin position="51"/>
        <end position="63"/>
    </location>
</feature>
<dbReference type="EMBL" id="CAJHUC010000873">
    <property type="protein sequence ID" value="CAD7698699.1"/>
    <property type="molecule type" value="Genomic_DNA"/>
</dbReference>
<feature type="region of interest" description="Disordered" evidence="1">
    <location>
        <begin position="108"/>
        <end position="295"/>
    </location>
</feature>
<reference evidence="3" key="1">
    <citation type="submission" date="2020-12" db="EMBL/GenBank/DDBJ databases">
        <authorList>
            <person name="Iha C."/>
        </authorList>
    </citation>
    <scope>NUCLEOTIDE SEQUENCE</scope>
</reference>
<evidence type="ECO:0000313" key="3">
    <source>
        <dbReference type="EMBL" id="CAD7698699.1"/>
    </source>
</evidence>
<feature type="compositionally biased region" description="Low complexity" evidence="1">
    <location>
        <begin position="223"/>
        <end position="236"/>
    </location>
</feature>
<accession>A0A8S1IU98</accession>
<name>A0A8S1IU98_9CHLO</name>
<feature type="region of interest" description="Disordered" evidence="1">
    <location>
        <begin position="478"/>
        <end position="499"/>
    </location>
</feature>
<evidence type="ECO:0000256" key="1">
    <source>
        <dbReference type="SAM" id="MobiDB-lite"/>
    </source>
</evidence>
<comment type="caution">
    <text evidence="3">The sequence shown here is derived from an EMBL/GenBank/DDBJ whole genome shotgun (WGS) entry which is preliminary data.</text>
</comment>
<gene>
    <name evidence="3" type="ORF">OSTQU699_LOCUS4060</name>
</gene>
<keyword evidence="2" id="KW-0732">Signal</keyword>
<feature type="compositionally biased region" description="Basic and acidic residues" evidence="1">
    <location>
        <begin position="484"/>
        <end position="499"/>
    </location>
</feature>
<proteinExistence type="predicted"/>
<feature type="compositionally biased region" description="Pro residues" evidence="1">
    <location>
        <begin position="212"/>
        <end position="222"/>
    </location>
</feature>
<dbReference type="AlphaFoldDB" id="A0A8S1IU98"/>
<feature type="chain" id="PRO_5035769875" description="C-type lectin domain-containing protein" evidence="2">
    <location>
        <begin position="25"/>
        <end position="499"/>
    </location>
</feature>
<evidence type="ECO:0000313" key="4">
    <source>
        <dbReference type="Proteomes" id="UP000708148"/>
    </source>
</evidence>
<dbReference type="Proteomes" id="UP000708148">
    <property type="component" value="Unassembled WGS sequence"/>
</dbReference>
<feature type="region of interest" description="Disordered" evidence="1">
    <location>
        <begin position="42"/>
        <end position="63"/>
    </location>
</feature>
<keyword evidence="4" id="KW-1185">Reference proteome</keyword>
<feature type="signal peptide" evidence="2">
    <location>
        <begin position="1"/>
        <end position="24"/>
    </location>
</feature>
<feature type="compositionally biased region" description="Low complexity" evidence="1">
    <location>
        <begin position="178"/>
        <end position="211"/>
    </location>
</feature>
<evidence type="ECO:0008006" key="5">
    <source>
        <dbReference type="Google" id="ProtNLM"/>
    </source>
</evidence>